<feature type="transmembrane region" description="Helical" evidence="1">
    <location>
        <begin position="129"/>
        <end position="149"/>
    </location>
</feature>
<evidence type="ECO:0000313" key="2">
    <source>
        <dbReference type="EMBL" id="ORX56593.1"/>
    </source>
</evidence>
<dbReference type="EMBL" id="MCFH01000007">
    <property type="protein sequence ID" value="ORX56593.1"/>
    <property type="molecule type" value="Genomic_DNA"/>
</dbReference>
<reference evidence="2 3" key="1">
    <citation type="submission" date="2016-08" db="EMBL/GenBank/DDBJ databases">
        <title>Genomes of anaerobic fungi encode conserved fungal cellulosomes for biomass hydrolysis.</title>
        <authorList>
            <consortium name="DOE Joint Genome Institute"/>
            <person name="Haitjema C.H."/>
            <person name="Gilmore S.P."/>
            <person name="Henske J.K."/>
            <person name="Solomon K.V."/>
            <person name="De Groot R."/>
            <person name="Kuo A."/>
            <person name="Mondo S.J."/>
            <person name="Salamov A.A."/>
            <person name="Labutti K."/>
            <person name="Zhao Z."/>
            <person name="Chiniquy J."/>
            <person name="Barry K."/>
            <person name="Brewer H.M."/>
            <person name="Purvine S.O."/>
            <person name="Wright A.T."/>
            <person name="Boxma B."/>
            <person name="Van Alen T."/>
            <person name="Hackstein J.H."/>
            <person name="Baker S.E."/>
            <person name="Grigoriev I.V."/>
            <person name="O'Malley M.A."/>
        </authorList>
    </citation>
    <scope>NUCLEOTIDE SEQUENCE [LARGE SCALE GENOMIC DNA]</scope>
    <source>
        <strain evidence="3">finn</strain>
    </source>
</reference>
<dbReference type="AlphaFoldDB" id="A0A1Y1VHT9"/>
<keyword evidence="1" id="KW-0812">Transmembrane</keyword>
<dbReference type="Proteomes" id="UP000193719">
    <property type="component" value="Unassembled WGS sequence"/>
</dbReference>
<accession>A0A1Y1VHT9</accession>
<keyword evidence="1" id="KW-1133">Transmembrane helix</keyword>
<organism evidence="2 3">
    <name type="scientific">Piromyces finnis</name>
    <dbReference type="NCBI Taxonomy" id="1754191"/>
    <lineage>
        <taxon>Eukaryota</taxon>
        <taxon>Fungi</taxon>
        <taxon>Fungi incertae sedis</taxon>
        <taxon>Chytridiomycota</taxon>
        <taxon>Chytridiomycota incertae sedis</taxon>
        <taxon>Neocallimastigomycetes</taxon>
        <taxon>Neocallimastigales</taxon>
        <taxon>Neocallimastigaceae</taxon>
        <taxon>Piromyces</taxon>
    </lineage>
</organism>
<keyword evidence="3" id="KW-1185">Reference proteome</keyword>
<proteinExistence type="predicted"/>
<reference evidence="2 3" key="2">
    <citation type="submission" date="2016-08" db="EMBL/GenBank/DDBJ databases">
        <title>Pervasive Adenine N6-methylation of Active Genes in Fungi.</title>
        <authorList>
            <consortium name="DOE Joint Genome Institute"/>
            <person name="Mondo S.J."/>
            <person name="Dannebaum R.O."/>
            <person name="Kuo R.C."/>
            <person name="Labutti K."/>
            <person name="Haridas S."/>
            <person name="Kuo A."/>
            <person name="Salamov A."/>
            <person name="Ahrendt S.R."/>
            <person name="Lipzen A."/>
            <person name="Sullivan W."/>
            <person name="Andreopoulos W.B."/>
            <person name="Clum A."/>
            <person name="Lindquist E."/>
            <person name="Daum C."/>
            <person name="Ramamoorthy G.K."/>
            <person name="Gryganskyi A."/>
            <person name="Culley D."/>
            <person name="Magnuson J.K."/>
            <person name="James T.Y."/>
            <person name="O'Malley M.A."/>
            <person name="Stajich J.E."/>
            <person name="Spatafora J.W."/>
            <person name="Visel A."/>
            <person name="Grigoriev I.V."/>
        </authorList>
    </citation>
    <scope>NUCLEOTIDE SEQUENCE [LARGE SCALE GENOMIC DNA]</scope>
    <source>
        <strain evidence="3">finn</strain>
    </source>
</reference>
<name>A0A1Y1VHT9_9FUNG</name>
<evidence type="ECO:0000313" key="3">
    <source>
        <dbReference type="Proteomes" id="UP000193719"/>
    </source>
</evidence>
<gene>
    <name evidence="2" type="ORF">BCR36DRAFT_345861</name>
</gene>
<feature type="non-terminal residue" evidence="2">
    <location>
        <position position="276"/>
    </location>
</feature>
<comment type="caution">
    <text evidence="2">The sequence shown here is derived from an EMBL/GenBank/DDBJ whole genome shotgun (WGS) entry which is preliminary data.</text>
</comment>
<protein>
    <submittedName>
        <fullName evidence="2">Uncharacterized protein</fullName>
    </submittedName>
</protein>
<sequence length="276" mass="33918">MIKSYEENTKDFYNELNGECDIERLLDIAKQGIFLKEPLFKYDKIKSHEYVVDISIINNQYFLINNDKQYNRLKYFKNYNYHSNVHTPEYYCNGIFSLIIVNKFFIDKLLSEKDEDFIKEIRKSNEKEFYLFYLYNYAYIYTKVFVLFFPNHYDDYMKPDIDFEIFKYFYLNTHKYLLDDFIKINENNRINIITTIIEKYGKDINILNYCLDIIKQYNLEIKSIFGYRVPMNHSLEVLKYYSDKICIKNKLYFKCQDKTVENFLNICFSDFELEYF</sequence>
<dbReference type="OrthoDB" id="2177944at2759"/>
<keyword evidence="1" id="KW-0472">Membrane</keyword>
<evidence type="ECO:0000256" key="1">
    <source>
        <dbReference type="SAM" id="Phobius"/>
    </source>
</evidence>